<feature type="compositionally biased region" description="Basic and acidic residues" evidence="9">
    <location>
        <begin position="254"/>
        <end position="264"/>
    </location>
</feature>
<evidence type="ECO:0000313" key="11">
    <source>
        <dbReference type="Ensembl" id="ENSCCRP00010047891.1"/>
    </source>
</evidence>
<evidence type="ECO:0000256" key="5">
    <source>
        <dbReference type="ARBA" id="ARBA00022737"/>
    </source>
</evidence>
<dbReference type="GO" id="GO:0015629">
    <property type="term" value="C:actin cytoskeleton"/>
    <property type="evidence" value="ECO:0007669"/>
    <property type="project" value="TreeGrafter"/>
</dbReference>
<dbReference type="GO" id="GO:0051014">
    <property type="term" value="P:actin filament severing"/>
    <property type="evidence" value="ECO:0007669"/>
    <property type="project" value="TreeGrafter"/>
</dbReference>
<keyword evidence="5" id="KW-0677">Repeat</keyword>
<evidence type="ECO:0000256" key="6">
    <source>
        <dbReference type="ARBA" id="ARBA00023136"/>
    </source>
</evidence>
<feature type="domain" description="HP" evidence="10">
    <location>
        <begin position="1295"/>
        <end position="1358"/>
    </location>
</feature>
<comment type="similarity">
    <text evidence="3">Belongs to the villin/gelsolin family.</text>
</comment>
<feature type="compositionally biased region" description="Low complexity" evidence="9">
    <location>
        <begin position="266"/>
        <end position="275"/>
    </location>
</feature>
<evidence type="ECO:0000256" key="4">
    <source>
        <dbReference type="ARBA" id="ARBA00022490"/>
    </source>
</evidence>
<dbReference type="Proteomes" id="UP000694427">
    <property type="component" value="Unplaced"/>
</dbReference>
<evidence type="ECO:0000256" key="9">
    <source>
        <dbReference type="SAM" id="MobiDB-lite"/>
    </source>
</evidence>
<name>A0A8C1KIF0_CYPCA</name>
<feature type="compositionally biased region" description="Polar residues" evidence="9">
    <location>
        <begin position="94"/>
        <end position="113"/>
    </location>
</feature>
<dbReference type="Gene3D" id="1.10.950.10">
    <property type="entry name" value="Villin headpiece domain"/>
    <property type="match status" value="1"/>
</dbReference>
<organism evidence="11 12">
    <name type="scientific">Cyprinus carpio</name>
    <name type="common">Common carp</name>
    <dbReference type="NCBI Taxonomy" id="7962"/>
    <lineage>
        <taxon>Eukaryota</taxon>
        <taxon>Metazoa</taxon>
        <taxon>Chordata</taxon>
        <taxon>Craniata</taxon>
        <taxon>Vertebrata</taxon>
        <taxon>Euteleostomi</taxon>
        <taxon>Actinopterygii</taxon>
        <taxon>Neopterygii</taxon>
        <taxon>Teleostei</taxon>
        <taxon>Ostariophysi</taxon>
        <taxon>Cypriniformes</taxon>
        <taxon>Cyprinidae</taxon>
        <taxon>Cyprininae</taxon>
        <taxon>Cyprinus</taxon>
    </lineage>
</organism>
<proteinExistence type="inferred from homology"/>
<dbReference type="InterPro" id="IPR003128">
    <property type="entry name" value="Villin_headpiece"/>
</dbReference>
<dbReference type="GO" id="GO:0051016">
    <property type="term" value="P:barbed-end actin filament capping"/>
    <property type="evidence" value="ECO:0007669"/>
    <property type="project" value="TreeGrafter"/>
</dbReference>
<dbReference type="SMART" id="SM00262">
    <property type="entry name" value="GEL"/>
    <property type="match status" value="4"/>
</dbReference>
<dbReference type="PANTHER" id="PTHR11977:SF87">
    <property type="entry name" value="SUPERVILLIN ISOFORM X1"/>
    <property type="match status" value="1"/>
</dbReference>
<dbReference type="GO" id="GO:0051015">
    <property type="term" value="F:actin filament binding"/>
    <property type="evidence" value="ECO:0007669"/>
    <property type="project" value="InterPro"/>
</dbReference>
<evidence type="ECO:0000313" key="12">
    <source>
        <dbReference type="Proteomes" id="UP000694427"/>
    </source>
</evidence>
<dbReference type="Pfam" id="PF00626">
    <property type="entry name" value="Gelsolin"/>
    <property type="match status" value="1"/>
</dbReference>
<dbReference type="GO" id="GO:0016020">
    <property type="term" value="C:membrane"/>
    <property type="evidence" value="ECO:0007669"/>
    <property type="project" value="UniProtKB-SubCell"/>
</dbReference>
<dbReference type="GO" id="GO:0005737">
    <property type="term" value="C:cytoplasm"/>
    <property type="evidence" value="ECO:0007669"/>
    <property type="project" value="TreeGrafter"/>
</dbReference>
<dbReference type="Ensembl" id="ENSCCRT00010052509.1">
    <property type="protein sequence ID" value="ENSCCRP00010047891.1"/>
    <property type="gene ID" value="ENSCCRG00010020259.1"/>
</dbReference>
<accession>A0A8C1KIF0</accession>
<comment type="subcellular location">
    <subcellularLocation>
        <location evidence="2">Cytoplasm</location>
        <location evidence="2">Cytoskeleton</location>
    </subcellularLocation>
    <subcellularLocation>
        <location evidence="1">Membrane</location>
        <topology evidence="1">Peripheral membrane protein</topology>
    </subcellularLocation>
</comment>
<dbReference type="Pfam" id="PF02209">
    <property type="entry name" value="VHP"/>
    <property type="match status" value="1"/>
</dbReference>
<dbReference type="InterPro" id="IPR007123">
    <property type="entry name" value="Gelsolin-like_dom"/>
</dbReference>
<keyword evidence="4" id="KW-0963">Cytoplasm</keyword>
<evidence type="ECO:0000259" key="10">
    <source>
        <dbReference type="PROSITE" id="PS51089"/>
    </source>
</evidence>
<reference evidence="11" key="2">
    <citation type="submission" date="2025-09" db="UniProtKB">
        <authorList>
            <consortium name="Ensembl"/>
        </authorList>
    </citation>
    <scope>IDENTIFICATION</scope>
</reference>
<evidence type="ECO:0000256" key="1">
    <source>
        <dbReference type="ARBA" id="ARBA00004170"/>
    </source>
</evidence>
<dbReference type="InterPro" id="IPR029006">
    <property type="entry name" value="ADF-H/Gelsolin-like_dom_sf"/>
</dbReference>
<feature type="compositionally biased region" description="Basic and acidic residues" evidence="9">
    <location>
        <begin position="81"/>
        <end position="91"/>
    </location>
</feature>
<reference evidence="11" key="1">
    <citation type="submission" date="2025-08" db="UniProtKB">
        <authorList>
            <consortium name="Ensembl"/>
        </authorList>
    </citation>
    <scope>IDENTIFICATION</scope>
</reference>
<dbReference type="PROSITE" id="PS51089">
    <property type="entry name" value="HP"/>
    <property type="match status" value="1"/>
</dbReference>
<dbReference type="SUPFAM" id="SSF47050">
    <property type="entry name" value="VHP, Villin headpiece domain"/>
    <property type="match status" value="1"/>
</dbReference>
<dbReference type="CDD" id="cd11289">
    <property type="entry name" value="gelsolin_S2_like"/>
    <property type="match status" value="1"/>
</dbReference>
<dbReference type="FunFam" id="1.10.950.10:FF:000003">
    <property type="entry name" value="supervillin isoform X2"/>
    <property type="match status" value="1"/>
</dbReference>
<evidence type="ECO:0000256" key="2">
    <source>
        <dbReference type="ARBA" id="ARBA00004245"/>
    </source>
</evidence>
<feature type="compositionally biased region" description="Basic and acidic residues" evidence="9">
    <location>
        <begin position="153"/>
        <end position="171"/>
    </location>
</feature>
<dbReference type="CDD" id="cd11293">
    <property type="entry name" value="gelsolin_S4_like"/>
    <property type="match status" value="1"/>
</dbReference>
<feature type="region of interest" description="Disordered" evidence="9">
    <location>
        <begin position="33"/>
        <end position="322"/>
    </location>
</feature>
<evidence type="ECO:0000256" key="7">
    <source>
        <dbReference type="ARBA" id="ARBA00023203"/>
    </source>
</evidence>
<dbReference type="SUPFAM" id="SSF55753">
    <property type="entry name" value="Actin depolymerizing proteins"/>
    <property type="match status" value="5"/>
</dbReference>
<dbReference type="InterPro" id="IPR007122">
    <property type="entry name" value="Villin/Gelsolin"/>
</dbReference>
<dbReference type="SMART" id="SM00153">
    <property type="entry name" value="VHP"/>
    <property type="match status" value="1"/>
</dbReference>
<dbReference type="Gene3D" id="3.40.20.10">
    <property type="entry name" value="Severin"/>
    <property type="match status" value="5"/>
</dbReference>
<feature type="compositionally biased region" description="Polar residues" evidence="9">
    <location>
        <begin position="64"/>
        <end position="73"/>
    </location>
</feature>
<keyword evidence="12" id="KW-1185">Reference proteome</keyword>
<feature type="compositionally biased region" description="Basic and acidic residues" evidence="9">
    <location>
        <begin position="45"/>
        <end position="63"/>
    </location>
</feature>
<sequence>MDALDSLQGSSLDSKAERIARYKAERRRELAERYADLEESSSLYTRREKNRETTDTSELKKTDVSSVLSQYSKDGSALSRQGDRSNSEAKTDATPFSNMFVSHSDENNQVTCSRQHHSHFSSDEGEKSSDEKKDLREGEEKISCFQSFTAGEENVKNKEDENVIEKTNEQKVRKRQCFEGTEEPKAATPVLQRQDSGQRSIKGILKKSHSTSLDIEPTELEQITTPAIKTCKELTVADGKKGKNEEVEDDEEDRENRRLQREESSSSETPRTPSPDSVDKTPPSSQSVEGDELDSSLDGSMSSSLKERLAELDSGDDDWRGKLKNKLTNVVQSSLADRYVQLQESEKAWRKKKSSADVEPKMSLVERMKILQEKEEQWKAKGKGASNDSTQFSVAGRMAKKGLVSPNREDVPIILSKKASNSTPIKPLEEISTRPDAEGDKRLDKLESFLDRLHRKGVAGTKNSTIEVMEEKEKEVMTLDDEETFGRFYSCLSPTALNSSVLLGEEEDFSIIQSDTPKLTSAVEEHKRSVRPCRRTKSSRNPLRALAARDDLRQAYTEQRLNVASVETKRIQMERMAKHSNLADAALAGLASKENFKKVNLRSVKSTEVVTNNSAVPFHKLMLIHIKGRRHVQVRLVEPTARSLNSGDCYLLITPKYCFFWSGEFANVIEKAKGSEMAQYVQTKRDLGCKAPQVTVLEEGINTDNRSAKEFWSLLGGKADYRGAGEPDEDELYESAVVESNCVYRLVEDKLIPYEEACASIPTVSLLNSKEALVFDFGSEVYVWTGKDVPLSDRKVAVQLGKQIWSGAYDYSTCRVNPLDPSSANKDTPKQGNGRPSWALFGRLSEHNETALFKEKFLDWAERKPPKDEPVVEEVKSPVSQHLPTCDSELKPCDVIEMLAGAPGPVKMVLEGVDVQRGHGLVLSEDGRQAELATLAVDAWHIREFDDFEIPPESVGQLHEGDTYVIRWKYSVTNVGEQKPGEMSTAGPGRERTACFFWQGRHSSVSGRGTSALMTVELGNHRGAQVLVTQGKEPPCFLQLFQGGLVIHRGSRDDSSKNTGDCRLFCVRGETEMEGSLVEVECCCASLRSRASLLLLGVQKGQLYLWHGCKSHPGARKVGKRTVERLTQTCPCELGLNSNSSLKVHEIEEGTEPKEFWDALGKQDRKAYDCMLQDPGKYNFTPCLFRLSASGGTFQAEEQFGPAQVIGTVMAMPFLQENLYSAPQPALFLVDNRMEVYLWQGQQPEDAECTGSAKIRWDNEKKCAMETTLQYCQDDISNVEGARNKVILVKDALSKLSRQQYTIEELTSKPLPEGVDPLHLECYLSDKDFQSVLEMTRDEFNALPNWKQLNLKKGKGFF</sequence>
<dbReference type="PANTHER" id="PTHR11977">
    <property type="entry name" value="VILLIN"/>
    <property type="match status" value="1"/>
</dbReference>
<keyword evidence="8" id="KW-0206">Cytoskeleton</keyword>
<keyword evidence="6" id="KW-0472">Membrane</keyword>
<evidence type="ECO:0000256" key="8">
    <source>
        <dbReference type="ARBA" id="ARBA00023212"/>
    </source>
</evidence>
<evidence type="ECO:0000256" key="3">
    <source>
        <dbReference type="ARBA" id="ARBA00008418"/>
    </source>
</evidence>
<dbReference type="InterPro" id="IPR036886">
    <property type="entry name" value="Villin_headpiece_dom_sf"/>
</dbReference>
<feature type="compositionally biased region" description="Basic and acidic residues" evidence="9">
    <location>
        <begin position="305"/>
        <end position="321"/>
    </location>
</feature>
<feature type="compositionally biased region" description="Basic and acidic residues" evidence="9">
    <location>
        <begin position="120"/>
        <end position="142"/>
    </location>
</feature>
<keyword evidence="7" id="KW-0009">Actin-binding</keyword>
<protein>
    <submittedName>
        <fullName evidence="11">Supervillin d</fullName>
    </submittedName>
</protein>
<dbReference type="GO" id="GO:0008154">
    <property type="term" value="P:actin polymerization or depolymerization"/>
    <property type="evidence" value="ECO:0007669"/>
    <property type="project" value="TreeGrafter"/>
</dbReference>
<dbReference type="GO" id="GO:0005546">
    <property type="term" value="F:phosphatidylinositol-4,5-bisphosphate binding"/>
    <property type="evidence" value="ECO:0007669"/>
    <property type="project" value="TreeGrafter"/>
</dbReference>